<dbReference type="OrthoDB" id="9765926at2"/>
<evidence type="ECO:0000313" key="4">
    <source>
        <dbReference type="Proteomes" id="UP000236454"/>
    </source>
</evidence>
<dbReference type="Pfam" id="PF18962">
    <property type="entry name" value="Por_Secre_tail"/>
    <property type="match status" value="1"/>
</dbReference>
<keyword evidence="4" id="KW-1185">Reference proteome</keyword>
<dbReference type="PROSITE" id="PS50835">
    <property type="entry name" value="IG_LIKE"/>
    <property type="match status" value="1"/>
</dbReference>
<dbReference type="Proteomes" id="UP000236454">
    <property type="component" value="Unassembled WGS sequence"/>
</dbReference>
<dbReference type="RefSeq" id="WP_090246110.1">
    <property type="nucleotide sequence ID" value="NZ_FPAS01000001.1"/>
</dbReference>
<dbReference type="NCBIfam" id="TIGR04183">
    <property type="entry name" value="Por_Secre_tail"/>
    <property type="match status" value="1"/>
</dbReference>
<organism evidence="3 4">
    <name type="scientific">Lishizhenia tianjinensis</name>
    <dbReference type="NCBI Taxonomy" id="477690"/>
    <lineage>
        <taxon>Bacteria</taxon>
        <taxon>Pseudomonadati</taxon>
        <taxon>Bacteroidota</taxon>
        <taxon>Flavobacteriia</taxon>
        <taxon>Flavobacteriales</taxon>
        <taxon>Crocinitomicaceae</taxon>
        <taxon>Lishizhenia</taxon>
    </lineage>
</organism>
<dbReference type="InterPro" id="IPR035986">
    <property type="entry name" value="PKD_dom_sf"/>
</dbReference>
<dbReference type="SUPFAM" id="SSF49299">
    <property type="entry name" value="PKD domain"/>
    <property type="match status" value="1"/>
</dbReference>
<dbReference type="Gene3D" id="2.60.40.10">
    <property type="entry name" value="Immunoglobulins"/>
    <property type="match status" value="1"/>
</dbReference>
<reference evidence="3 4" key="1">
    <citation type="submission" date="2016-10" db="EMBL/GenBank/DDBJ databases">
        <authorList>
            <person name="de Groot N.N."/>
        </authorList>
    </citation>
    <scope>NUCLEOTIDE SEQUENCE [LARGE SCALE GENOMIC DNA]</scope>
    <source>
        <strain evidence="3 4">CGMCC 1.7005</strain>
    </source>
</reference>
<evidence type="ECO:0000313" key="3">
    <source>
        <dbReference type="EMBL" id="SFT43943.1"/>
    </source>
</evidence>
<dbReference type="InterPro" id="IPR026444">
    <property type="entry name" value="Secre_tail"/>
</dbReference>
<evidence type="ECO:0000259" key="2">
    <source>
        <dbReference type="PROSITE" id="PS50835"/>
    </source>
</evidence>
<name>A0A1I6Y0R7_9FLAO</name>
<dbReference type="InterPro" id="IPR013783">
    <property type="entry name" value="Ig-like_fold"/>
</dbReference>
<dbReference type="STRING" id="477690.SAMN05216474_0576"/>
<proteinExistence type="predicted"/>
<dbReference type="InterPro" id="IPR007110">
    <property type="entry name" value="Ig-like_dom"/>
</dbReference>
<keyword evidence="1" id="KW-0732">Signal</keyword>
<dbReference type="AlphaFoldDB" id="A0A1I6Y0R7"/>
<feature type="domain" description="Ig-like" evidence="2">
    <location>
        <begin position="276"/>
        <end position="436"/>
    </location>
</feature>
<accession>A0A1I6Y0R7</accession>
<sequence length="518" mass="54329">MKKLLLTLLLCITGVLTGWTSVTIQNVSLQTSPAYTCSTNVIVVSGQLGGANYTFVANNVSVVGSNINIEVQYSVGGIVLPALTSFTQNVTLPSLSAGSYTVSVTGVLNSTSYNTVNLPLSVTSCCGAEADFTILDISNCEGDFTGINNTSTGTTSQNWYINGNYAGNAQNWQTDTLSPGTHIIKLVVSNGTCSDSTTAFLGVYAPPVINSTSPAATQVCQGDLVNISATTTNATNFTWTMDGTTTLTTFEQLSYPVNASAGMHSFELAASNPGCPAVTATENVELLLSPEGGQINPFDTTICVGENLTFTNNTSASFDTEEWYLDGTSMSTTSSFNHTFGTAGTFDIAYTVEGTNGCGDSVTAVVNVNDGPVANTIADTNVCDGAVVLDAGSGYDSYLWNNGDDTQTTTVDTAGVYTCVVSNASGCETTLEVNVTDCASTTNFEKIDWTLYPNPTSNIAHIQTTLNNFTYVVYDVVGSKILDGNSAIIDMSTLSNGVYMVELRSNEGASQTMRLIKE</sequence>
<protein>
    <submittedName>
        <fullName evidence="3">Por secretion system C-terminal sorting domain-containing protein</fullName>
    </submittedName>
</protein>
<evidence type="ECO:0000256" key="1">
    <source>
        <dbReference type="ARBA" id="ARBA00022729"/>
    </source>
</evidence>
<gene>
    <name evidence="3" type="ORF">SAMN05216474_0576</name>
</gene>
<dbReference type="EMBL" id="FPAS01000001">
    <property type="protein sequence ID" value="SFT43943.1"/>
    <property type="molecule type" value="Genomic_DNA"/>
</dbReference>